<feature type="domain" description="Carbohydrate kinase PfkB" evidence="1">
    <location>
        <begin position="145"/>
        <end position="237"/>
    </location>
</feature>
<keyword evidence="3" id="KW-1185">Reference proteome</keyword>
<dbReference type="InterPro" id="IPR029056">
    <property type="entry name" value="Ribokinase-like"/>
</dbReference>
<reference evidence="2 3" key="1">
    <citation type="submission" date="2018-05" db="EMBL/GenBank/DDBJ databases">
        <title>Comparative genomic sequence analysis between strain HN4 and CCM 8460T (Falsochrobactrum ovis) will provide more evidence to prove that HN4 is a new species of Falsochrobactrum.</title>
        <authorList>
            <person name="Lyu W."/>
            <person name="Sun L."/>
            <person name="Yao L."/>
        </authorList>
    </citation>
    <scope>NUCLEOTIDE SEQUENCE [LARGE SCALE GENOMIC DNA]</scope>
    <source>
        <strain evidence="2 3">HN4</strain>
    </source>
</reference>
<name>A0A316JB89_9HYPH</name>
<gene>
    <name evidence="2" type="ORF">DKP76_18375</name>
</gene>
<protein>
    <recommendedName>
        <fullName evidence="1">Carbohydrate kinase PfkB domain-containing protein</fullName>
    </recommendedName>
</protein>
<dbReference type="InterPro" id="IPR011611">
    <property type="entry name" value="PfkB_dom"/>
</dbReference>
<dbReference type="Pfam" id="PF00294">
    <property type="entry name" value="PfkB"/>
    <property type="match status" value="1"/>
</dbReference>
<proteinExistence type="predicted"/>
<dbReference type="Gene3D" id="3.40.1190.20">
    <property type="match status" value="1"/>
</dbReference>
<dbReference type="AlphaFoldDB" id="A0A316JB89"/>
<evidence type="ECO:0000259" key="1">
    <source>
        <dbReference type="Pfam" id="PF00294"/>
    </source>
</evidence>
<dbReference type="EMBL" id="QGDB01000017">
    <property type="protein sequence ID" value="PWL16273.1"/>
    <property type="molecule type" value="Genomic_DNA"/>
</dbReference>
<evidence type="ECO:0000313" key="2">
    <source>
        <dbReference type="EMBL" id="PWL16273.1"/>
    </source>
</evidence>
<dbReference type="SUPFAM" id="SSF53613">
    <property type="entry name" value="Ribokinase-like"/>
    <property type="match status" value="1"/>
</dbReference>
<evidence type="ECO:0000313" key="3">
    <source>
        <dbReference type="Proteomes" id="UP000245865"/>
    </source>
</evidence>
<organism evidence="2 3">
    <name type="scientific">Falsochrobactrum shanghaiense</name>
    <dbReference type="NCBI Taxonomy" id="2201899"/>
    <lineage>
        <taxon>Bacteria</taxon>
        <taxon>Pseudomonadati</taxon>
        <taxon>Pseudomonadota</taxon>
        <taxon>Alphaproteobacteria</taxon>
        <taxon>Hyphomicrobiales</taxon>
        <taxon>Brucellaceae</taxon>
        <taxon>Falsochrobactrum</taxon>
    </lineage>
</organism>
<dbReference type="GO" id="GO:0003824">
    <property type="term" value="F:catalytic activity"/>
    <property type="evidence" value="ECO:0007669"/>
    <property type="project" value="UniProtKB-ARBA"/>
</dbReference>
<dbReference type="RefSeq" id="WP_109708104.1">
    <property type="nucleotide sequence ID" value="NZ_QGDB01000017.1"/>
</dbReference>
<comment type="caution">
    <text evidence="2">The sequence shown here is derived from an EMBL/GenBank/DDBJ whole genome shotgun (WGS) entry which is preliminary data.</text>
</comment>
<accession>A0A316JB89</accession>
<dbReference type="Proteomes" id="UP000245865">
    <property type="component" value="Unassembled WGS sequence"/>
</dbReference>
<sequence>MHIAGGLYRELCLHPHWDALLGSGGRAARALSRLSPGNIFSCYFERPHEVDTVLSALGVNGSCAFRADPIAFAYFHPLSRPHLQPARSELRKMPPLKIEGRAVLRFGFLEGDAIVNAEKAVYDPQTTGEFPPFFSNGSTAKQLALVLNEQELLSVARIDDVEVAAASILEIHRASCIVVKRGIKGVAVFEPGTASRFIPAFRSTRVFKIGTGDVFSAAFAYYWAELGQDLFTAALSASKQVARYCDNPLAPLEPLASGAHDVREERHPVCEPRTVLLLGAIKTLGQRYSIEEARYSLADLGLTVICPALENVELSHIQVSTVLVLADGIEPDMLSLAHTLVDEGVKCVALAELPQSSDQLTRLVNCETTDDFTTALYLAGWK</sequence>
<dbReference type="OrthoDB" id="9795789at2"/>